<feature type="region of interest" description="Disordered" evidence="3">
    <location>
        <begin position="268"/>
        <end position="303"/>
    </location>
</feature>
<sequence>MVSPLWIASDNGDAQQVVLLLKDIQSVHLEIKDDSGATPLVQAVKNGHVHVVRALLDAGADATVQTSAGSVEQLTQDSTILELLAAARDKSDQPKESAATEAVPAPGPDGNAVVPAQVSTQPPPQQYIATDGTGVGPGYPPHPDYYAQASYMYYPPPFPAMMPDGAPAPGAYYPPQHPHQPASASPADSANGSNLPPPEIARLIPCRYFPACRYGPSCIFAHPQGPYFQGPLPPPAQYPTYDPMTQPPYGSYYTPYAPNGLPPIHPVPPAPGPASANPVSSPSVPLTSPPMAPNHTRSGSELVSPMQGPFTPVSGPPPVPFALPAAYPGQGVPPMVIPPIPAPPAQNQPQPNGVIYTPTSPIVHPVNGQNVGIPYNDGMILPNGVQSQGLQPTMGAGPGTGAPTSQDVYARPQNQAPRGENGYGNHLRRGSVRRTSAMGPSRKPPCAFFPSGRCRNGDACKFPHILPESGEQMPNNGPSKYASRSRTQSMYNLGAANENLNEKLANLNLRNDSSAIPQANGQVNSNQNQGPVNGYARPPHNNFKYPANGGNVRHEKRGGGMNGSARGGHQHHHQQQAQQRVPNADDFPVLAGSVTPPARSPGVGPMSGPTAAQVLQAPAPFRKPAKSTDSPGDESPTLNGVADSAQTKETKAATNGIVNGINGVNNSSSHDIKPPSFAAVATGASSTVEPVNNTVSVSA</sequence>
<evidence type="ECO:0000256" key="1">
    <source>
        <dbReference type="PROSITE-ProRule" id="PRU00023"/>
    </source>
</evidence>
<dbReference type="GO" id="GO:0006508">
    <property type="term" value="P:proteolysis"/>
    <property type="evidence" value="ECO:0007669"/>
    <property type="project" value="InterPro"/>
</dbReference>
<dbReference type="SMART" id="SM00356">
    <property type="entry name" value="ZnF_C3H1"/>
    <property type="match status" value="2"/>
</dbReference>
<feature type="repeat" description="ANK" evidence="1">
    <location>
        <begin position="35"/>
        <end position="67"/>
    </location>
</feature>
<feature type="region of interest" description="Disordered" evidence="3">
    <location>
        <begin position="171"/>
        <end position="196"/>
    </location>
</feature>
<keyword evidence="1" id="KW-0040">ANK repeat</keyword>
<proteinExistence type="predicted"/>
<feature type="compositionally biased region" description="Low complexity" evidence="3">
    <location>
        <begin position="171"/>
        <end position="190"/>
    </location>
</feature>
<feature type="region of interest" description="Disordered" evidence="3">
    <location>
        <begin position="87"/>
        <end position="111"/>
    </location>
</feature>
<dbReference type="Gene3D" id="1.25.40.20">
    <property type="entry name" value="Ankyrin repeat-containing domain"/>
    <property type="match status" value="1"/>
</dbReference>
<feature type="zinc finger region" description="C3H1-type" evidence="2">
    <location>
        <begin position="440"/>
        <end position="467"/>
    </location>
</feature>
<dbReference type="InterPro" id="IPR002110">
    <property type="entry name" value="Ankyrin_rpt"/>
</dbReference>
<dbReference type="InterPro" id="IPR000571">
    <property type="entry name" value="Znf_CCCH"/>
</dbReference>
<dbReference type="Gene3D" id="4.10.1000.10">
    <property type="entry name" value="Zinc finger, CCCH-type"/>
    <property type="match status" value="1"/>
</dbReference>
<reference evidence="6 7" key="1">
    <citation type="journal article" date="2017" name="Mol. Ecol.">
        <title>Comparative and population genomic landscape of Phellinus noxius: A hypervariable fungus causing root rot in trees.</title>
        <authorList>
            <person name="Chung C.L."/>
            <person name="Lee T.J."/>
            <person name="Akiba M."/>
            <person name="Lee H.H."/>
            <person name="Kuo T.H."/>
            <person name="Liu D."/>
            <person name="Ke H.M."/>
            <person name="Yokoi T."/>
            <person name="Roa M.B."/>
            <person name="Lu M.J."/>
            <person name="Chang Y.Y."/>
            <person name="Ann P.J."/>
            <person name="Tsai J.N."/>
            <person name="Chen C.Y."/>
            <person name="Tzean S.S."/>
            <person name="Ota Y."/>
            <person name="Hattori T."/>
            <person name="Sahashi N."/>
            <person name="Liou R.F."/>
            <person name="Kikuchi T."/>
            <person name="Tsai I.J."/>
        </authorList>
    </citation>
    <scope>NUCLEOTIDE SEQUENCE [LARGE SCALE GENOMIC DNA]</scope>
    <source>
        <strain evidence="6 7">FFPRI411160</strain>
    </source>
</reference>
<name>A0A286USB6_9AGAM</name>
<evidence type="ECO:0000313" key="7">
    <source>
        <dbReference type="Proteomes" id="UP000217199"/>
    </source>
</evidence>
<dbReference type="GO" id="GO:0010468">
    <property type="term" value="P:regulation of gene expression"/>
    <property type="evidence" value="ECO:0007669"/>
    <property type="project" value="UniProtKB-ARBA"/>
</dbReference>
<organism evidence="6 7">
    <name type="scientific">Pyrrhoderma noxium</name>
    <dbReference type="NCBI Taxonomy" id="2282107"/>
    <lineage>
        <taxon>Eukaryota</taxon>
        <taxon>Fungi</taxon>
        <taxon>Dikarya</taxon>
        <taxon>Basidiomycota</taxon>
        <taxon>Agaricomycotina</taxon>
        <taxon>Agaricomycetes</taxon>
        <taxon>Hymenochaetales</taxon>
        <taxon>Hymenochaetaceae</taxon>
        <taxon>Pyrrhoderma</taxon>
    </lineage>
</organism>
<evidence type="ECO:0000259" key="5">
    <source>
        <dbReference type="PROSITE" id="PS50175"/>
    </source>
</evidence>
<evidence type="ECO:0000256" key="3">
    <source>
        <dbReference type="SAM" id="MobiDB-lite"/>
    </source>
</evidence>
<dbReference type="GO" id="GO:0004190">
    <property type="term" value="F:aspartic-type endopeptidase activity"/>
    <property type="evidence" value="ECO:0007669"/>
    <property type="project" value="InterPro"/>
</dbReference>
<dbReference type="InterPro" id="IPR001995">
    <property type="entry name" value="Peptidase_A2_cat"/>
</dbReference>
<evidence type="ECO:0000256" key="2">
    <source>
        <dbReference type="PROSITE-ProRule" id="PRU00723"/>
    </source>
</evidence>
<dbReference type="Pfam" id="PF12796">
    <property type="entry name" value="Ank_2"/>
    <property type="match status" value="1"/>
</dbReference>
<gene>
    <name evidence="6" type="ORF">PNOK_0244300</name>
</gene>
<feature type="zinc finger region" description="C3H1-type" evidence="2">
    <location>
        <begin position="200"/>
        <end position="225"/>
    </location>
</feature>
<feature type="compositionally biased region" description="Low complexity" evidence="3">
    <location>
        <begin position="273"/>
        <end position="286"/>
    </location>
</feature>
<evidence type="ECO:0000259" key="4">
    <source>
        <dbReference type="PROSITE" id="PS50103"/>
    </source>
</evidence>
<keyword evidence="7" id="KW-1185">Reference proteome</keyword>
<dbReference type="InParanoid" id="A0A286USB6"/>
<accession>A0A286USB6</accession>
<dbReference type="SMART" id="SM00248">
    <property type="entry name" value="ANK"/>
    <property type="match status" value="1"/>
</dbReference>
<feature type="domain" description="Peptidase A2" evidence="5">
    <location>
        <begin position="52"/>
        <end position="64"/>
    </location>
</feature>
<keyword evidence="2" id="KW-0863">Zinc-finger</keyword>
<dbReference type="OrthoDB" id="20872at2759"/>
<dbReference type="EMBL" id="NBII01000002">
    <property type="protein sequence ID" value="PAV22486.1"/>
    <property type="molecule type" value="Genomic_DNA"/>
</dbReference>
<dbReference type="Proteomes" id="UP000217199">
    <property type="component" value="Unassembled WGS sequence"/>
</dbReference>
<comment type="caution">
    <text evidence="6">The sequence shown here is derived from an EMBL/GenBank/DDBJ whole genome shotgun (WGS) entry which is preliminary data.</text>
</comment>
<evidence type="ECO:0000313" key="6">
    <source>
        <dbReference type="EMBL" id="PAV22486.1"/>
    </source>
</evidence>
<dbReference type="PROSITE" id="PS50088">
    <property type="entry name" value="ANK_REPEAT"/>
    <property type="match status" value="1"/>
</dbReference>
<feature type="domain" description="C3H1-type" evidence="4">
    <location>
        <begin position="440"/>
        <end position="467"/>
    </location>
</feature>
<dbReference type="Pfam" id="PF14608">
    <property type="entry name" value="zf-CCCH_2"/>
    <property type="match status" value="2"/>
</dbReference>
<dbReference type="SUPFAM" id="SSF48403">
    <property type="entry name" value="Ankyrin repeat"/>
    <property type="match status" value="1"/>
</dbReference>
<keyword evidence="2" id="KW-0862">Zinc</keyword>
<dbReference type="PROSITE" id="PS50297">
    <property type="entry name" value="ANK_REP_REGION"/>
    <property type="match status" value="1"/>
</dbReference>
<protein>
    <submittedName>
        <fullName evidence="6">Ankyrin repeats containing protein</fullName>
    </submittedName>
</protein>
<feature type="domain" description="C3H1-type" evidence="4">
    <location>
        <begin position="200"/>
        <end position="225"/>
    </location>
</feature>
<dbReference type="STRING" id="2282107.A0A286USB6"/>
<feature type="region of interest" description="Disordered" evidence="3">
    <location>
        <begin position="540"/>
        <end position="654"/>
    </location>
</feature>
<dbReference type="PROSITE" id="PS50103">
    <property type="entry name" value="ZF_C3H1"/>
    <property type="match status" value="2"/>
</dbReference>
<dbReference type="GO" id="GO:0008270">
    <property type="term" value="F:zinc ion binding"/>
    <property type="evidence" value="ECO:0007669"/>
    <property type="project" value="UniProtKB-KW"/>
</dbReference>
<dbReference type="PROSITE" id="PS50175">
    <property type="entry name" value="ASP_PROT_RETROV"/>
    <property type="match status" value="1"/>
</dbReference>
<dbReference type="InterPro" id="IPR036770">
    <property type="entry name" value="Ankyrin_rpt-contain_sf"/>
</dbReference>
<keyword evidence="2" id="KW-0479">Metal-binding</keyword>
<dbReference type="AlphaFoldDB" id="A0A286USB6"/>